<reference evidence="2" key="1">
    <citation type="journal article" date="2019" name="Int. J. Syst. Evol. Microbiol.">
        <title>The Global Catalogue of Microorganisms (GCM) 10K type strain sequencing project: providing services to taxonomists for standard genome sequencing and annotation.</title>
        <authorList>
            <consortium name="The Broad Institute Genomics Platform"/>
            <consortium name="The Broad Institute Genome Sequencing Center for Infectious Disease"/>
            <person name="Wu L."/>
            <person name="Ma J."/>
        </authorList>
    </citation>
    <scope>NUCLEOTIDE SEQUENCE [LARGE SCALE GENOMIC DNA]</scope>
    <source>
        <strain evidence="2">JCM 16540</strain>
    </source>
</reference>
<dbReference type="InterPro" id="IPR010035">
    <property type="entry name" value="Thi_S"/>
</dbReference>
<dbReference type="InterPro" id="IPR016155">
    <property type="entry name" value="Mopterin_synth/thiamin_S_b"/>
</dbReference>
<dbReference type="SUPFAM" id="SSF54285">
    <property type="entry name" value="MoaD/ThiS"/>
    <property type="match status" value="1"/>
</dbReference>
<dbReference type="Proteomes" id="UP001500767">
    <property type="component" value="Unassembled WGS sequence"/>
</dbReference>
<organism evidence="1 2">
    <name type="scientific">Microlunatus spumicola</name>
    <dbReference type="NCBI Taxonomy" id="81499"/>
    <lineage>
        <taxon>Bacteria</taxon>
        <taxon>Bacillati</taxon>
        <taxon>Actinomycetota</taxon>
        <taxon>Actinomycetes</taxon>
        <taxon>Propionibacteriales</taxon>
        <taxon>Propionibacteriaceae</taxon>
        <taxon>Microlunatus</taxon>
    </lineage>
</organism>
<evidence type="ECO:0000313" key="1">
    <source>
        <dbReference type="EMBL" id="GAA3561893.1"/>
    </source>
</evidence>
<dbReference type="PANTHER" id="PTHR34472:SF1">
    <property type="entry name" value="SULFUR CARRIER PROTEIN THIS"/>
    <property type="match status" value="1"/>
</dbReference>
<dbReference type="InterPro" id="IPR003749">
    <property type="entry name" value="ThiS/MoaD-like"/>
</dbReference>
<dbReference type="PANTHER" id="PTHR34472">
    <property type="entry name" value="SULFUR CARRIER PROTEIN THIS"/>
    <property type="match status" value="1"/>
</dbReference>
<comment type="caution">
    <text evidence="1">The sequence shown here is derived from an EMBL/GenBank/DDBJ whole genome shotgun (WGS) entry which is preliminary data.</text>
</comment>
<dbReference type="CDD" id="cd00565">
    <property type="entry name" value="Ubl_ThiS"/>
    <property type="match status" value="1"/>
</dbReference>
<dbReference type="Gene3D" id="3.10.20.30">
    <property type="match status" value="1"/>
</dbReference>
<dbReference type="RefSeq" id="WP_204911390.1">
    <property type="nucleotide sequence ID" value="NZ_BAAAYR010000001.1"/>
</dbReference>
<dbReference type="NCBIfam" id="TIGR01683">
    <property type="entry name" value="thiS"/>
    <property type="match status" value="1"/>
</dbReference>
<keyword evidence="2" id="KW-1185">Reference proteome</keyword>
<sequence length="66" mass="6967">MIVFVNGERREVEPAVTLDQVLGLGGQAPRGFAVALDGVVVPRTRHRTTVLDEGARVEVVTAVQGG</sequence>
<name>A0ABP6X847_9ACTN</name>
<protein>
    <submittedName>
        <fullName evidence="1">Sulfur carrier protein ThiS</fullName>
    </submittedName>
</protein>
<dbReference type="InterPro" id="IPR012675">
    <property type="entry name" value="Beta-grasp_dom_sf"/>
</dbReference>
<accession>A0ABP6X847</accession>
<dbReference type="Pfam" id="PF02597">
    <property type="entry name" value="ThiS"/>
    <property type="match status" value="1"/>
</dbReference>
<evidence type="ECO:0000313" key="2">
    <source>
        <dbReference type="Proteomes" id="UP001500767"/>
    </source>
</evidence>
<gene>
    <name evidence="1" type="primary">thiS</name>
    <name evidence="1" type="ORF">GCM10022197_16900</name>
</gene>
<dbReference type="EMBL" id="BAAAYR010000001">
    <property type="protein sequence ID" value="GAA3561893.1"/>
    <property type="molecule type" value="Genomic_DNA"/>
</dbReference>
<proteinExistence type="predicted"/>